<proteinExistence type="predicted"/>
<evidence type="ECO:0000313" key="2">
    <source>
        <dbReference type="Proteomes" id="UP000198894"/>
    </source>
</evidence>
<protein>
    <submittedName>
        <fullName evidence="1">Uncharacterized protein</fullName>
    </submittedName>
</protein>
<organism evidence="1 2">
    <name type="scientific">Mesorhizobium muleiense</name>
    <dbReference type="NCBI Taxonomy" id="1004279"/>
    <lineage>
        <taxon>Bacteria</taxon>
        <taxon>Pseudomonadati</taxon>
        <taxon>Pseudomonadota</taxon>
        <taxon>Alphaproteobacteria</taxon>
        <taxon>Hyphomicrobiales</taxon>
        <taxon>Phyllobacteriaceae</taxon>
        <taxon>Mesorhizobium</taxon>
    </lineage>
</organism>
<name>A0A1G8Y1U2_9HYPH</name>
<dbReference type="AlphaFoldDB" id="A0A1G8Y1U2"/>
<sequence length="82" mass="9216">MAARKPIETAPRDGSKVTVYWQDSDGVMNESIAQYRSLDRLKAAGGDWDENDTGWWAYTDGHTQRKIDPISWRPASGDDDGE</sequence>
<reference evidence="2" key="1">
    <citation type="submission" date="2016-10" db="EMBL/GenBank/DDBJ databases">
        <authorList>
            <person name="Varghese N."/>
            <person name="Submissions S."/>
        </authorList>
    </citation>
    <scope>NUCLEOTIDE SEQUENCE [LARGE SCALE GENOMIC DNA]</scope>
    <source>
        <strain evidence="2">CGMCC 1.11022</strain>
    </source>
</reference>
<evidence type="ECO:0000313" key="1">
    <source>
        <dbReference type="EMBL" id="SDJ96772.1"/>
    </source>
</evidence>
<dbReference type="EMBL" id="FNEE01000010">
    <property type="protein sequence ID" value="SDJ96772.1"/>
    <property type="molecule type" value="Genomic_DNA"/>
</dbReference>
<accession>A0A1G8Y1U2</accession>
<gene>
    <name evidence="1" type="ORF">SAMN05428953_110124</name>
</gene>
<keyword evidence="2" id="KW-1185">Reference proteome</keyword>
<dbReference type="RefSeq" id="WP_091595543.1">
    <property type="nucleotide sequence ID" value="NZ_FNEE01000010.1"/>
</dbReference>
<dbReference type="Proteomes" id="UP000198894">
    <property type="component" value="Unassembled WGS sequence"/>
</dbReference>